<gene>
    <name evidence="1" type="ORF">V1477_014357</name>
</gene>
<dbReference type="EMBL" id="JAYRBN010000074">
    <property type="protein sequence ID" value="KAL2733389.1"/>
    <property type="molecule type" value="Genomic_DNA"/>
</dbReference>
<protein>
    <submittedName>
        <fullName evidence="1">Uncharacterized protein</fullName>
    </submittedName>
</protein>
<evidence type="ECO:0000313" key="1">
    <source>
        <dbReference type="EMBL" id="KAL2733389.1"/>
    </source>
</evidence>
<sequence>MMFWERLTRCKKKRTEKEVLIKTNDIVYSTRKPEDRYTSSHVTIGINNQGIYHITMRCFDIIERREKKSNEKRELPVGTLTRE</sequence>
<comment type="caution">
    <text evidence="1">The sequence shown here is derived from an EMBL/GenBank/DDBJ whole genome shotgun (WGS) entry which is preliminary data.</text>
</comment>
<accession>A0ABD2BKT7</accession>
<evidence type="ECO:0000313" key="2">
    <source>
        <dbReference type="Proteomes" id="UP001607303"/>
    </source>
</evidence>
<organism evidence="1 2">
    <name type="scientific">Vespula maculifrons</name>
    <name type="common">Eastern yellow jacket</name>
    <name type="synonym">Wasp</name>
    <dbReference type="NCBI Taxonomy" id="7453"/>
    <lineage>
        <taxon>Eukaryota</taxon>
        <taxon>Metazoa</taxon>
        <taxon>Ecdysozoa</taxon>
        <taxon>Arthropoda</taxon>
        <taxon>Hexapoda</taxon>
        <taxon>Insecta</taxon>
        <taxon>Pterygota</taxon>
        <taxon>Neoptera</taxon>
        <taxon>Endopterygota</taxon>
        <taxon>Hymenoptera</taxon>
        <taxon>Apocrita</taxon>
        <taxon>Aculeata</taxon>
        <taxon>Vespoidea</taxon>
        <taxon>Vespidae</taxon>
        <taxon>Vespinae</taxon>
        <taxon>Vespula</taxon>
    </lineage>
</organism>
<dbReference type="Proteomes" id="UP001607303">
    <property type="component" value="Unassembled WGS sequence"/>
</dbReference>
<name>A0ABD2BKT7_VESMC</name>
<dbReference type="AlphaFoldDB" id="A0ABD2BKT7"/>
<reference evidence="1 2" key="1">
    <citation type="journal article" date="2024" name="Ann. Entomol. Soc. Am.">
        <title>Genomic analyses of the southern and eastern yellowjacket wasps (Hymenoptera: Vespidae) reveal evolutionary signatures of social life.</title>
        <authorList>
            <person name="Catto M.A."/>
            <person name="Caine P.B."/>
            <person name="Orr S.E."/>
            <person name="Hunt B.G."/>
            <person name="Goodisman M.A.D."/>
        </authorList>
    </citation>
    <scope>NUCLEOTIDE SEQUENCE [LARGE SCALE GENOMIC DNA]</scope>
    <source>
        <strain evidence="1">232</strain>
        <tissue evidence="1">Head and thorax</tissue>
    </source>
</reference>
<proteinExistence type="predicted"/>
<keyword evidence="2" id="KW-1185">Reference proteome</keyword>